<dbReference type="HAMAP" id="MF_01114">
    <property type="entry name" value="RecX"/>
    <property type="match status" value="1"/>
</dbReference>
<comment type="function">
    <text evidence="5">Modulates RecA activity.</text>
</comment>
<dbReference type="Pfam" id="PF02631">
    <property type="entry name" value="RecX_HTH2"/>
    <property type="match status" value="1"/>
</dbReference>
<accession>F4GL63</accession>
<evidence type="ECO:0000256" key="4">
    <source>
        <dbReference type="ARBA" id="ARBA00022490"/>
    </source>
</evidence>
<dbReference type="GO" id="GO:0005737">
    <property type="term" value="C:cytoplasm"/>
    <property type="evidence" value="ECO:0007669"/>
    <property type="project" value="UniProtKB-SubCell"/>
</dbReference>
<dbReference type="eggNOG" id="COG2137">
    <property type="taxonomic scope" value="Bacteria"/>
</dbReference>
<dbReference type="STRING" id="760011.Spico_1190"/>
<organism evidence="8 9">
    <name type="scientific">Parasphaerochaeta coccoides (strain ATCC BAA-1237 / DSM 17374 / SPN1)</name>
    <name type="common">Sphaerochaeta coccoides</name>
    <dbReference type="NCBI Taxonomy" id="760011"/>
    <lineage>
        <taxon>Bacteria</taxon>
        <taxon>Pseudomonadati</taxon>
        <taxon>Spirochaetota</taxon>
        <taxon>Spirochaetia</taxon>
        <taxon>Spirochaetales</taxon>
        <taxon>Sphaerochaetaceae</taxon>
        <taxon>Parasphaerochaeta</taxon>
    </lineage>
</organism>
<dbReference type="EMBL" id="CP002659">
    <property type="protein sequence ID" value="AEC02403.1"/>
    <property type="molecule type" value="Genomic_DNA"/>
</dbReference>
<gene>
    <name evidence="5" type="primary">recX</name>
    <name evidence="8" type="ordered locus">Spico_1190</name>
</gene>
<keyword evidence="4 5" id="KW-0963">Cytoplasm</keyword>
<evidence type="ECO:0000256" key="1">
    <source>
        <dbReference type="ARBA" id="ARBA00004496"/>
    </source>
</evidence>
<evidence type="ECO:0000256" key="5">
    <source>
        <dbReference type="HAMAP-Rule" id="MF_01114"/>
    </source>
</evidence>
<dbReference type="Gene3D" id="1.10.10.10">
    <property type="entry name" value="Winged helix-like DNA-binding domain superfamily/Winged helix DNA-binding domain"/>
    <property type="match status" value="2"/>
</dbReference>
<dbReference type="AlphaFoldDB" id="F4GL63"/>
<evidence type="ECO:0000259" key="7">
    <source>
        <dbReference type="Pfam" id="PF21982"/>
    </source>
</evidence>
<dbReference type="HOGENOM" id="CLU_066607_4_1_12"/>
<dbReference type="Pfam" id="PF21982">
    <property type="entry name" value="RecX_HTH1"/>
    <property type="match status" value="1"/>
</dbReference>
<proteinExistence type="inferred from homology"/>
<evidence type="ECO:0000256" key="3">
    <source>
        <dbReference type="ARBA" id="ARBA00018111"/>
    </source>
</evidence>
<dbReference type="RefSeq" id="WP_013739798.1">
    <property type="nucleotide sequence ID" value="NC_015436.1"/>
</dbReference>
<comment type="similarity">
    <text evidence="2 5">Belongs to the RecX family.</text>
</comment>
<dbReference type="GO" id="GO:0006282">
    <property type="term" value="P:regulation of DNA repair"/>
    <property type="evidence" value="ECO:0007669"/>
    <property type="project" value="UniProtKB-UniRule"/>
</dbReference>
<feature type="domain" description="RecX second three-helical" evidence="6">
    <location>
        <begin position="105"/>
        <end position="145"/>
    </location>
</feature>
<evidence type="ECO:0000313" key="9">
    <source>
        <dbReference type="Proteomes" id="UP000007939"/>
    </source>
</evidence>
<name>F4GL63_PARC1</name>
<comment type="subcellular location">
    <subcellularLocation>
        <location evidence="1 5">Cytoplasm</location>
    </subcellularLocation>
</comment>
<keyword evidence="9" id="KW-1185">Reference proteome</keyword>
<reference evidence="9" key="1">
    <citation type="submission" date="2011-04" db="EMBL/GenBank/DDBJ databases">
        <title>The complete genome of Spirochaeta coccoides DSM 17374.</title>
        <authorList>
            <person name="Lucas S."/>
            <person name="Copeland A."/>
            <person name="Lapidus A."/>
            <person name="Bruce D."/>
            <person name="Goodwin L."/>
            <person name="Pitluck S."/>
            <person name="Peters L."/>
            <person name="Kyrpides N."/>
            <person name="Mavromatis K."/>
            <person name="Pagani I."/>
            <person name="Ivanova N."/>
            <person name="Ovchinnikova G."/>
            <person name="Lu M."/>
            <person name="Detter J.C."/>
            <person name="Tapia R."/>
            <person name="Han C."/>
            <person name="Land M."/>
            <person name="Hauser L."/>
            <person name="Markowitz V."/>
            <person name="Cheng J.-F."/>
            <person name="Hugenholtz P."/>
            <person name="Woyke T."/>
            <person name="Wu D."/>
            <person name="Spring S."/>
            <person name="Schroeder M."/>
            <person name="Brambilla E."/>
            <person name="Klenk H.-P."/>
            <person name="Eisen J.A."/>
        </authorList>
    </citation>
    <scope>NUCLEOTIDE SEQUENCE [LARGE SCALE GENOMIC DNA]</scope>
    <source>
        <strain evidence="9">ATCC BAA-1237 / DSM 17374 / SPN1</strain>
    </source>
</reference>
<evidence type="ECO:0000259" key="6">
    <source>
        <dbReference type="Pfam" id="PF02631"/>
    </source>
</evidence>
<protein>
    <recommendedName>
        <fullName evidence="3 5">Regulatory protein RecX</fullName>
    </recommendedName>
</protein>
<evidence type="ECO:0000313" key="8">
    <source>
        <dbReference type="EMBL" id="AEC02403.1"/>
    </source>
</evidence>
<evidence type="ECO:0000256" key="2">
    <source>
        <dbReference type="ARBA" id="ARBA00009695"/>
    </source>
</evidence>
<sequence length="201" mass="22795">MSARLERESSRDGYMVITEEGSPFFIPTSVAITLHLHDGDSLTDEQTALCLHASRIHACRQKALTLLAMRDHAPRELALKLCRKGWMREEADEVIARLREEHLVDEERYARSFVESRRRRSPEAPGHLELRLKEKGIGRDVIQAVVSEAFSSEESMTDAINDAIRKAPRAATGHKLMAYLRRKGFPLSSIRRVIGSIDAFM</sequence>
<feature type="domain" description="RecX first three-helical" evidence="7">
    <location>
        <begin position="59"/>
        <end position="98"/>
    </location>
</feature>
<reference evidence="8 9" key="2">
    <citation type="journal article" date="2012" name="Stand. Genomic Sci.">
        <title>Complete genome sequence of the termite hindgut bacterium Spirochaeta coccoides type strain (SPN1(T)), reclassification in the genus Sphaerochaeta as Sphaerochaeta coccoides comb. nov. and emendations of the family Spirochaetaceae and the genus Sphaerochaeta.</title>
        <authorList>
            <person name="Abt B."/>
            <person name="Han C."/>
            <person name="Scheuner C."/>
            <person name="Lu M."/>
            <person name="Lapidus A."/>
            <person name="Nolan M."/>
            <person name="Lucas S."/>
            <person name="Hammon N."/>
            <person name="Deshpande S."/>
            <person name="Cheng J.F."/>
            <person name="Tapia R."/>
            <person name="Goodwin L.A."/>
            <person name="Pitluck S."/>
            <person name="Liolios K."/>
            <person name="Pagani I."/>
            <person name="Ivanova N."/>
            <person name="Mavromatis K."/>
            <person name="Mikhailova N."/>
            <person name="Huntemann M."/>
            <person name="Pati A."/>
            <person name="Chen A."/>
            <person name="Palaniappan K."/>
            <person name="Land M."/>
            <person name="Hauser L."/>
            <person name="Brambilla E.M."/>
            <person name="Rohde M."/>
            <person name="Spring S."/>
            <person name="Gronow S."/>
            <person name="Goker M."/>
            <person name="Woyke T."/>
            <person name="Bristow J."/>
            <person name="Eisen J.A."/>
            <person name="Markowitz V."/>
            <person name="Hugenholtz P."/>
            <person name="Kyrpides N.C."/>
            <person name="Klenk H.P."/>
            <person name="Detter J.C."/>
        </authorList>
    </citation>
    <scope>NUCLEOTIDE SEQUENCE [LARGE SCALE GENOMIC DNA]</scope>
    <source>
        <strain evidence="9">ATCC BAA-1237 / DSM 17374 / SPN1</strain>
    </source>
</reference>
<dbReference type="InterPro" id="IPR036388">
    <property type="entry name" value="WH-like_DNA-bd_sf"/>
</dbReference>
<dbReference type="InterPro" id="IPR053924">
    <property type="entry name" value="RecX_HTH_2nd"/>
</dbReference>
<dbReference type="PANTHER" id="PTHR33602:SF1">
    <property type="entry name" value="REGULATORY PROTEIN RECX FAMILY PROTEIN"/>
    <property type="match status" value="1"/>
</dbReference>
<dbReference type="InterPro" id="IPR003783">
    <property type="entry name" value="Regulatory_RecX"/>
</dbReference>
<dbReference type="InterPro" id="IPR053926">
    <property type="entry name" value="RecX_HTH_1st"/>
</dbReference>
<dbReference type="PANTHER" id="PTHR33602">
    <property type="entry name" value="REGULATORY PROTEIN RECX FAMILY PROTEIN"/>
    <property type="match status" value="1"/>
</dbReference>
<dbReference type="KEGG" id="scc:Spico_1190"/>
<dbReference type="Proteomes" id="UP000007939">
    <property type="component" value="Chromosome"/>
</dbReference>